<dbReference type="RefSeq" id="WP_210681813.1">
    <property type="nucleotide sequence ID" value="NZ_JAGMWN010000004.1"/>
</dbReference>
<name>A0A8J7RYV0_9PROT</name>
<dbReference type="InterPro" id="IPR050259">
    <property type="entry name" value="SDR"/>
</dbReference>
<evidence type="ECO:0000313" key="3">
    <source>
        <dbReference type="Proteomes" id="UP000672602"/>
    </source>
</evidence>
<dbReference type="InterPro" id="IPR011294">
    <property type="entry name" value="3-OHbutyrate_DH"/>
</dbReference>
<keyword evidence="3" id="KW-1185">Reference proteome</keyword>
<dbReference type="EC" id="1.1.1.30" evidence="2"/>
<dbReference type="NCBIfam" id="NF009093">
    <property type="entry name" value="PRK12429.1"/>
    <property type="match status" value="1"/>
</dbReference>
<organism evidence="2 3">
    <name type="scientific">Marivibrio halodurans</name>
    <dbReference type="NCBI Taxonomy" id="2039722"/>
    <lineage>
        <taxon>Bacteria</taxon>
        <taxon>Pseudomonadati</taxon>
        <taxon>Pseudomonadota</taxon>
        <taxon>Alphaproteobacteria</taxon>
        <taxon>Rhodospirillales</taxon>
        <taxon>Rhodospirillaceae</taxon>
        <taxon>Marivibrio</taxon>
    </lineage>
</organism>
<dbReference type="InterPro" id="IPR002347">
    <property type="entry name" value="SDR_fam"/>
</dbReference>
<dbReference type="PROSITE" id="PS00061">
    <property type="entry name" value="ADH_SHORT"/>
    <property type="match status" value="1"/>
</dbReference>
<sequence length="265" mass="27635">MPTGKTLDGKAALVTGSTSGIGLAMARALAMEGCSVMLNGLGDAAEIEKTRAALERESGSAVKFHGADMTKPEEIRDAVAETAKAFGGLHILVNNAGIQHTAPIDDFPEGKWDAIIAINLSAAFHSTKAALPHMREAGWGRIVNTASAHGLVASVNKAAYVAAKHGIMGLTKVTALETAEEPITCNTINPGWVRTPLVEAQIEARAKENGTSVEEEALKLLSEKQPSKKFTTPEQLGGVLVFLCSDAAEQITGVPITADGGWTAQ</sequence>
<proteinExistence type="inferred from homology"/>
<dbReference type="GO" id="GO:0003858">
    <property type="term" value="F:3-hydroxybutyrate dehydrogenase activity"/>
    <property type="evidence" value="ECO:0007669"/>
    <property type="project" value="UniProtKB-EC"/>
</dbReference>
<dbReference type="AlphaFoldDB" id="A0A8J7RYV0"/>
<comment type="similarity">
    <text evidence="1">Belongs to the short-chain dehydrogenases/reductases (SDR) family.</text>
</comment>
<dbReference type="EMBL" id="JAGMWN010000004">
    <property type="protein sequence ID" value="MBP5857222.1"/>
    <property type="molecule type" value="Genomic_DNA"/>
</dbReference>
<accession>A0A8J7RYV0</accession>
<dbReference type="PRINTS" id="PR00081">
    <property type="entry name" value="GDHRDH"/>
</dbReference>
<comment type="caution">
    <text evidence="2">The sequence shown here is derived from an EMBL/GenBank/DDBJ whole genome shotgun (WGS) entry which is preliminary data.</text>
</comment>
<dbReference type="GO" id="GO:0032787">
    <property type="term" value="P:monocarboxylic acid metabolic process"/>
    <property type="evidence" value="ECO:0007669"/>
    <property type="project" value="UniProtKB-ARBA"/>
</dbReference>
<dbReference type="InterPro" id="IPR036291">
    <property type="entry name" value="NAD(P)-bd_dom_sf"/>
</dbReference>
<reference evidence="2" key="1">
    <citation type="submission" date="2021-04" db="EMBL/GenBank/DDBJ databases">
        <authorList>
            <person name="Zhang D.-C."/>
        </authorList>
    </citation>
    <scope>NUCLEOTIDE SEQUENCE</scope>
    <source>
        <strain evidence="2">CGMCC 1.15697</strain>
    </source>
</reference>
<dbReference type="PANTHER" id="PTHR42879">
    <property type="entry name" value="3-OXOACYL-(ACYL-CARRIER-PROTEIN) REDUCTASE"/>
    <property type="match status" value="1"/>
</dbReference>
<dbReference type="PANTHER" id="PTHR42879:SF2">
    <property type="entry name" value="3-OXOACYL-[ACYL-CARRIER-PROTEIN] REDUCTASE FABG"/>
    <property type="match status" value="1"/>
</dbReference>
<keyword evidence="2" id="KW-0560">Oxidoreductase</keyword>
<protein>
    <submittedName>
        <fullName evidence="2">3-hydroxybutyrate dehydrogenase</fullName>
        <ecNumber evidence="2">1.1.1.30</ecNumber>
    </submittedName>
</protein>
<dbReference type="NCBIfam" id="TIGR01963">
    <property type="entry name" value="PHB_DH"/>
    <property type="match status" value="1"/>
</dbReference>
<gene>
    <name evidence="2" type="ORF">KAJ83_09400</name>
</gene>
<dbReference type="Gene3D" id="3.40.50.720">
    <property type="entry name" value="NAD(P)-binding Rossmann-like Domain"/>
    <property type="match status" value="1"/>
</dbReference>
<evidence type="ECO:0000256" key="1">
    <source>
        <dbReference type="ARBA" id="ARBA00006484"/>
    </source>
</evidence>
<evidence type="ECO:0000313" key="2">
    <source>
        <dbReference type="EMBL" id="MBP5857222.1"/>
    </source>
</evidence>
<dbReference type="SUPFAM" id="SSF51735">
    <property type="entry name" value="NAD(P)-binding Rossmann-fold domains"/>
    <property type="match status" value="1"/>
</dbReference>
<dbReference type="PRINTS" id="PR00080">
    <property type="entry name" value="SDRFAMILY"/>
</dbReference>
<dbReference type="InterPro" id="IPR020904">
    <property type="entry name" value="Sc_DH/Rdtase_CS"/>
</dbReference>
<dbReference type="FunFam" id="3.40.50.720:FF:000084">
    <property type="entry name" value="Short-chain dehydrogenase reductase"/>
    <property type="match status" value="1"/>
</dbReference>
<dbReference type="Proteomes" id="UP000672602">
    <property type="component" value="Unassembled WGS sequence"/>
</dbReference>
<dbReference type="Pfam" id="PF13561">
    <property type="entry name" value="adh_short_C2"/>
    <property type="match status" value="1"/>
</dbReference>